<proteinExistence type="predicted"/>
<protein>
    <recommendedName>
        <fullName evidence="4">Disease resistance N-terminal domain-containing protein</fullName>
    </recommendedName>
</protein>
<dbReference type="AlphaFoldDB" id="A0AAN7E4A0"/>
<dbReference type="CDD" id="cd14798">
    <property type="entry name" value="RX-CC_like"/>
    <property type="match status" value="1"/>
</dbReference>
<dbReference type="Proteomes" id="UP001324115">
    <property type="component" value="Unassembled WGS sequence"/>
</dbReference>
<keyword evidence="1" id="KW-0677">Repeat</keyword>
<dbReference type="Gene3D" id="1.20.5.4130">
    <property type="match status" value="1"/>
</dbReference>
<dbReference type="InterPro" id="IPR041118">
    <property type="entry name" value="Rx_N"/>
</dbReference>
<gene>
    <name evidence="5" type="ORF">RGQ29_005333</name>
</gene>
<dbReference type="GO" id="GO:0006952">
    <property type="term" value="P:defense response"/>
    <property type="evidence" value="ECO:0007669"/>
    <property type="project" value="UniProtKB-KW"/>
</dbReference>
<keyword evidence="3" id="KW-0611">Plant defense</keyword>
<keyword evidence="6" id="KW-1185">Reference proteome</keyword>
<sequence length="102" mass="11674">MADVLLSALMSSMMRNLNARALQEFGVAWGLSTELEKLESTLSTIQAVLQDAEEKQWKSEAIRNWLRKLKDGAYDADDVLDEFATEALRRKVERERCKKPSK</sequence>
<reference evidence="5 6" key="1">
    <citation type="journal article" date="2023" name="G3 (Bethesda)">
        <title>A haplotype-resolved chromosome-scale genome for Quercus rubra L. provides insights into the genetics of adaptive traits for red oak species.</title>
        <authorList>
            <person name="Kapoor B."/>
            <person name="Jenkins J."/>
            <person name="Schmutz J."/>
            <person name="Zhebentyayeva T."/>
            <person name="Kuelheim C."/>
            <person name="Coggeshall M."/>
            <person name="Heim C."/>
            <person name="Lasky J.R."/>
            <person name="Leites L."/>
            <person name="Islam-Faridi N."/>
            <person name="Romero-Severson J."/>
            <person name="DeLeo V.L."/>
            <person name="Lucas S.M."/>
            <person name="Lazic D."/>
            <person name="Gailing O."/>
            <person name="Carlson J."/>
            <person name="Staton M."/>
        </authorList>
    </citation>
    <scope>NUCLEOTIDE SEQUENCE [LARGE SCALE GENOMIC DNA]</scope>
    <source>
        <strain evidence="5">Pseudo-F2</strain>
    </source>
</reference>
<accession>A0AAN7E4A0</accession>
<evidence type="ECO:0000256" key="2">
    <source>
        <dbReference type="ARBA" id="ARBA00022741"/>
    </source>
</evidence>
<keyword evidence="2" id="KW-0547">Nucleotide-binding</keyword>
<evidence type="ECO:0000313" key="6">
    <source>
        <dbReference type="Proteomes" id="UP001324115"/>
    </source>
</evidence>
<evidence type="ECO:0000313" key="5">
    <source>
        <dbReference type="EMBL" id="KAK4562792.1"/>
    </source>
</evidence>
<comment type="caution">
    <text evidence="5">The sequence shown here is derived from an EMBL/GenBank/DDBJ whole genome shotgun (WGS) entry which is preliminary data.</text>
</comment>
<evidence type="ECO:0000256" key="3">
    <source>
        <dbReference type="ARBA" id="ARBA00022821"/>
    </source>
</evidence>
<evidence type="ECO:0000259" key="4">
    <source>
        <dbReference type="Pfam" id="PF18052"/>
    </source>
</evidence>
<name>A0AAN7E4A0_QUERU</name>
<dbReference type="Pfam" id="PF18052">
    <property type="entry name" value="Rx_N"/>
    <property type="match status" value="1"/>
</dbReference>
<feature type="domain" description="Disease resistance N-terminal" evidence="4">
    <location>
        <begin position="10"/>
        <end position="96"/>
    </location>
</feature>
<dbReference type="InterPro" id="IPR038005">
    <property type="entry name" value="RX-like_CC"/>
</dbReference>
<dbReference type="EMBL" id="JAXUIC010000011">
    <property type="protein sequence ID" value="KAK4562792.1"/>
    <property type="molecule type" value="Genomic_DNA"/>
</dbReference>
<organism evidence="5 6">
    <name type="scientific">Quercus rubra</name>
    <name type="common">Northern red oak</name>
    <name type="synonym">Quercus borealis</name>
    <dbReference type="NCBI Taxonomy" id="3512"/>
    <lineage>
        <taxon>Eukaryota</taxon>
        <taxon>Viridiplantae</taxon>
        <taxon>Streptophyta</taxon>
        <taxon>Embryophyta</taxon>
        <taxon>Tracheophyta</taxon>
        <taxon>Spermatophyta</taxon>
        <taxon>Magnoliopsida</taxon>
        <taxon>eudicotyledons</taxon>
        <taxon>Gunneridae</taxon>
        <taxon>Pentapetalae</taxon>
        <taxon>rosids</taxon>
        <taxon>fabids</taxon>
        <taxon>Fagales</taxon>
        <taxon>Fagaceae</taxon>
        <taxon>Quercus</taxon>
    </lineage>
</organism>
<evidence type="ECO:0000256" key="1">
    <source>
        <dbReference type="ARBA" id="ARBA00022737"/>
    </source>
</evidence>
<dbReference type="GO" id="GO:0000166">
    <property type="term" value="F:nucleotide binding"/>
    <property type="evidence" value="ECO:0007669"/>
    <property type="project" value="UniProtKB-KW"/>
</dbReference>